<feature type="transmembrane region" description="Helical" evidence="2">
    <location>
        <begin position="105"/>
        <end position="125"/>
    </location>
</feature>
<feature type="domain" description="CAAX prenyl protease 2/Lysostaphin resistance protein A-like" evidence="3">
    <location>
        <begin position="190"/>
        <end position="249"/>
    </location>
</feature>
<keyword evidence="2" id="KW-1133">Transmembrane helix</keyword>
<name>A0ABV6S8X7_9SPHN</name>
<reference evidence="4 5" key="1">
    <citation type="submission" date="2024-09" db="EMBL/GenBank/DDBJ databases">
        <authorList>
            <person name="Sun Q."/>
            <person name="Mori K."/>
        </authorList>
    </citation>
    <scope>NUCLEOTIDE SEQUENCE [LARGE SCALE GENOMIC DNA]</scope>
    <source>
        <strain evidence="4 5">CICC 11035S</strain>
    </source>
</reference>
<evidence type="ECO:0000256" key="1">
    <source>
        <dbReference type="SAM" id="MobiDB-lite"/>
    </source>
</evidence>
<feature type="transmembrane region" description="Helical" evidence="2">
    <location>
        <begin position="211"/>
        <end position="231"/>
    </location>
</feature>
<gene>
    <name evidence="4" type="ORF">ACFFF8_07990</name>
</gene>
<keyword evidence="2" id="KW-0472">Membrane</keyword>
<dbReference type="RefSeq" id="WP_267219421.1">
    <property type="nucleotide sequence ID" value="NZ_JAPCWC010000004.1"/>
</dbReference>
<feature type="transmembrane region" description="Helical" evidence="2">
    <location>
        <begin position="155"/>
        <end position="175"/>
    </location>
</feature>
<feature type="region of interest" description="Disordered" evidence="1">
    <location>
        <begin position="1"/>
        <end position="23"/>
    </location>
</feature>
<feature type="transmembrane region" description="Helical" evidence="2">
    <location>
        <begin position="187"/>
        <end position="205"/>
    </location>
</feature>
<feature type="compositionally biased region" description="Low complexity" evidence="1">
    <location>
        <begin position="1"/>
        <end position="20"/>
    </location>
</feature>
<evidence type="ECO:0000313" key="5">
    <source>
        <dbReference type="Proteomes" id="UP001589858"/>
    </source>
</evidence>
<keyword evidence="2" id="KW-0812">Transmembrane</keyword>
<evidence type="ECO:0000259" key="3">
    <source>
        <dbReference type="Pfam" id="PF02517"/>
    </source>
</evidence>
<evidence type="ECO:0000313" key="4">
    <source>
        <dbReference type="EMBL" id="MFC0684533.1"/>
    </source>
</evidence>
<feature type="domain" description="CAAX prenyl protease 2/Lysostaphin resistance protein A-like" evidence="3">
    <location>
        <begin position="105"/>
        <end position="181"/>
    </location>
</feature>
<keyword evidence="5" id="KW-1185">Reference proteome</keyword>
<dbReference type="Proteomes" id="UP001589858">
    <property type="component" value="Unassembled WGS sequence"/>
</dbReference>
<sequence length="259" mass="27180">MATRTPTSAASPQPAQAEPSAPVPAPIAAPAGPLALLREVPAFLKRPAILKPMGLRAGAGWAALGVLSGLHVAVLLLVVLPLIGLWQQAMHLPAPDAFDRLPTGWLLPITVLIAPIAEETVFRGWQSGRPRALWLLLCGVLFAGLAVSARALAPLALLGALVALALAALGGWLVLRRRQAAAVCRAAFPMIFWIAALVFAAFHLMNYPRVSAAMLPMVLPQLWAGLMLGFTRQRIGLPAAMLQHMAANAATMVLVQLGG</sequence>
<organism evidence="4 5">
    <name type="scientific">Novosphingobium clariflavum</name>
    <dbReference type="NCBI Taxonomy" id="2029884"/>
    <lineage>
        <taxon>Bacteria</taxon>
        <taxon>Pseudomonadati</taxon>
        <taxon>Pseudomonadota</taxon>
        <taxon>Alphaproteobacteria</taxon>
        <taxon>Sphingomonadales</taxon>
        <taxon>Sphingomonadaceae</taxon>
        <taxon>Novosphingobium</taxon>
    </lineage>
</organism>
<evidence type="ECO:0000256" key="2">
    <source>
        <dbReference type="SAM" id="Phobius"/>
    </source>
</evidence>
<protein>
    <submittedName>
        <fullName evidence="4">Type II CAAX prenyl endopeptidase Rce1 family protein</fullName>
    </submittedName>
</protein>
<dbReference type="EMBL" id="JBHLTM010000027">
    <property type="protein sequence ID" value="MFC0684533.1"/>
    <property type="molecule type" value="Genomic_DNA"/>
</dbReference>
<dbReference type="Pfam" id="PF02517">
    <property type="entry name" value="Rce1-like"/>
    <property type="match status" value="2"/>
</dbReference>
<feature type="transmembrane region" description="Helical" evidence="2">
    <location>
        <begin position="61"/>
        <end position="85"/>
    </location>
</feature>
<proteinExistence type="predicted"/>
<feature type="transmembrane region" description="Helical" evidence="2">
    <location>
        <begin position="132"/>
        <end position="149"/>
    </location>
</feature>
<comment type="caution">
    <text evidence="4">The sequence shown here is derived from an EMBL/GenBank/DDBJ whole genome shotgun (WGS) entry which is preliminary data.</text>
</comment>
<dbReference type="InterPro" id="IPR003675">
    <property type="entry name" value="Rce1/LyrA-like_dom"/>
</dbReference>
<accession>A0ABV6S8X7</accession>